<name>A0A6M0QC17_9BACI</name>
<dbReference type="InterPro" id="IPR017526">
    <property type="entry name" value="SASP_SspL"/>
</dbReference>
<dbReference type="Proteomes" id="UP000481043">
    <property type="component" value="Unassembled WGS sequence"/>
</dbReference>
<evidence type="ECO:0000313" key="3">
    <source>
        <dbReference type="EMBL" id="NEY73904.1"/>
    </source>
</evidence>
<accession>A0A6M0QC17</accession>
<evidence type="ECO:0000256" key="1">
    <source>
        <dbReference type="NCBIfam" id="TIGR03093"/>
    </source>
</evidence>
<reference evidence="3 4" key="1">
    <citation type="submission" date="2020-02" db="EMBL/GenBank/DDBJ databases">
        <title>Bacillus aquiflavi sp. nov., isolated from yellow water of strong flavor Chinese baijiu in Yibin region of China.</title>
        <authorList>
            <person name="Xie J."/>
        </authorList>
    </citation>
    <scope>NUCLEOTIDE SEQUENCE [LARGE SCALE GENOMIC DNA]</scope>
    <source>
        <strain evidence="3 4">SA4</strain>
    </source>
</reference>
<feature type="compositionally biased region" description="Basic and acidic residues" evidence="2">
    <location>
        <begin position="30"/>
        <end position="45"/>
    </location>
</feature>
<feature type="region of interest" description="Disordered" evidence="2">
    <location>
        <begin position="1"/>
        <end position="45"/>
    </location>
</feature>
<dbReference type="AlphaFoldDB" id="A0A6M0QC17"/>
<dbReference type="EMBL" id="JAAIWM010000011">
    <property type="protein sequence ID" value="NEY73904.1"/>
    <property type="molecule type" value="Genomic_DNA"/>
</dbReference>
<comment type="caution">
    <text evidence="3">The sequence shown here is derived from an EMBL/GenBank/DDBJ whole genome shotgun (WGS) entry which is preliminary data.</text>
</comment>
<organism evidence="3 4">
    <name type="scientific">Bacillus mesophilus</name>
    <dbReference type="NCBI Taxonomy" id="1808955"/>
    <lineage>
        <taxon>Bacteria</taxon>
        <taxon>Bacillati</taxon>
        <taxon>Bacillota</taxon>
        <taxon>Bacilli</taxon>
        <taxon>Bacillales</taxon>
        <taxon>Bacillaceae</taxon>
        <taxon>Bacillus</taxon>
    </lineage>
</organism>
<dbReference type="NCBIfam" id="TIGR03093">
    <property type="entry name" value="SASP_sspL"/>
    <property type="match status" value="1"/>
</dbReference>
<sequence length="45" mass="4904">MTQRNANRGTEAFSGVNPQGFGSDIPTPDPKTKLEDKAKKDNTKI</sequence>
<evidence type="ECO:0000313" key="4">
    <source>
        <dbReference type="Proteomes" id="UP000481043"/>
    </source>
</evidence>
<evidence type="ECO:0000256" key="2">
    <source>
        <dbReference type="SAM" id="MobiDB-lite"/>
    </source>
</evidence>
<protein>
    <recommendedName>
        <fullName evidence="1">Small, acid-soluble spore protein L</fullName>
    </recommendedName>
</protein>
<gene>
    <name evidence="3" type="primary">sspL</name>
    <name evidence="3" type="ORF">G4D63_19580</name>
</gene>
<dbReference type="RefSeq" id="WP_163181773.1">
    <property type="nucleotide sequence ID" value="NZ_JAAIWM010000011.1"/>
</dbReference>
<proteinExistence type="predicted"/>
<keyword evidence="4" id="KW-1185">Reference proteome</keyword>